<dbReference type="Proteomes" id="UP000076630">
    <property type="component" value="Unassembled WGS sequence"/>
</dbReference>
<feature type="signal peptide" evidence="1">
    <location>
        <begin position="1"/>
        <end position="19"/>
    </location>
</feature>
<dbReference type="RefSeq" id="WP_038988170.1">
    <property type="nucleotide sequence ID" value="NZ_JACAJP010000041.1"/>
</dbReference>
<sequence>MRNYILSIIICLIANISFAQVNITDTIVVNITKDKNYRLVEEENKISSILVPSNDVGSRLDTYEFTFLEEVPTHTFTKEYSINGFDKFMLDYYYNNIYNKQLLNLGRMYFGNYNFTNLFIRVKSDNTEKLYKVRFNYIITSF</sequence>
<dbReference type="EMBL" id="LQNU01000046">
    <property type="protein sequence ID" value="KZE82279.1"/>
    <property type="molecule type" value="Genomic_DNA"/>
</dbReference>
<evidence type="ECO:0000313" key="3">
    <source>
        <dbReference type="Proteomes" id="UP000076630"/>
    </source>
</evidence>
<proteinExistence type="predicted"/>
<organism evidence="2 3">
    <name type="scientific">Myroides marinus</name>
    <dbReference type="NCBI Taxonomy" id="703342"/>
    <lineage>
        <taxon>Bacteria</taxon>
        <taxon>Pseudomonadati</taxon>
        <taxon>Bacteroidota</taxon>
        <taxon>Flavobacteriia</taxon>
        <taxon>Flavobacteriales</taxon>
        <taxon>Flavobacteriaceae</taxon>
        <taxon>Myroides</taxon>
    </lineage>
</organism>
<feature type="chain" id="PRO_5007826329" evidence="1">
    <location>
        <begin position="20"/>
        <end position="142"/>
    </location>
</feature>
<dbReference type="AlphaFoldDB" id="A0A161S9Z2"/>
<evidence type="ECO:0000256" key="1">
    <source>
        <dbReference type="SAM" id="SignalP"/>
    </source>
</evidence>
<evidence type="ECO:0000313" key="2">
    <source>
        <dbReference type="EMBL" id="KZE82279.1"/>
    </source>
</evidence>
<name>A0A161S9Z2_9FLAO</name>
<comment type="caution">
    <text evidence="2">The sequence shown here is derived from an EMBL/GenBank/DDBJ whole genome shotgun (WGS) entry which is preliminary data.</text>
</comment>
<dbReference type="OrthoDB" id="9894165at2"/>
<gene>
    <name evidence="2" type="ORF">AV926_07205</name>
</gene>
<protein>
    <submittedName>
        <fullName evidence="2">Uncharacterized protein</fullName>
    </submittedName>
</protein>
<reference evidence="2 3" key="1">
    <citation type="submission" date="2016-01" db="EMBL/GenBank/DDBJ databases">
        <title>Whole genome sequencing of Myroides marinus L41.</title>
        <authorList>
            <person name="Hong K.W."/>
        </authorList>
    </citation>
    <scope>NUCLEOTIDE SEQUENCE [LARGE SCALE GENOMIC DNA]</scope>
    <source>
        <strain evidence="2 3">L41</strain>
    </source>
</reference>
<keyword evidence="1" id="KW-0732">Signal</keyword>
<keyword evidence="3" id="KW-1185">Reference proteome</keyword>
<accession>A0A161S9Z2</accession>